<dbReference type="Proteomes" id="UP000298138">
    <property type="component" value="Unassembled WGS sequence"/>
</dbReference>
<keyword evidence="8" id="KW-0131">Cell cycle</keyword>
<keyword evidence="10" id="KW-0175">Coiled coil</keyword>
<dbReference type="GO" id="GO:0007059">
    <property type="term" value="P:chromosome segregation"/>
    <property type="evidence" value="ECO:0007669"/>
    <property type="project" value="TreeGrafter"/>
</dbReference>
<feature type="coiled-coil region" evidence="10">
    <location>
        <begin position="156"/>
        <end position="211"/>
    </location>
</feature>
<keyword evidence="9" id="KW-0137">Centromere</keyword>
<sequence length="214" mass="23494">MSQPPPTTQPPPPPNSSSNPTAPDTSVRLKRAQALEKVFDTAIRTTINKLKYDNFAQCFPITASGAPETLRAVHEQMITAWGNQSRGEFAKIMEERNVIPKLNELDILLEEAQERKASASQGAEAVAASTLPPIAVVTAHIAPRMREANEKLTWQLAMMGKQNEGLMDEIEAQEAEMKKLLDQLVAAGENMEKVVQEVNGAAKDLEQEMEEMGT</sequence>
<keyword evidence="3" id="KW-0158">Chromosome</keyword>
<evidence type="ECO:0000256" key="2">
    <source>
        <dbReference type="ARBA" id="ARBA00004629"/>
    </source>
</evidence>
<evidence type="ECO:0000256" key="6">
    <source>
        <dbReference type="ARBA" id="ARBA00022838"/>
    </source>
</evidence>
<keyword evidence="5" id="KW-0498">Mitosis</keyword>
<evidence type="ECO:0000256" key="10">
    <source>
        <dbReference type="SAM" id="Coils"/>
    </source>
</evidence>
<organism evidence="12 13">
    <name type="scientific">Ascodesmis nigricans</name>
    <dbReference type="NCBI Taxonomy" id="341454"/>
    <lineage>
        <taxon>Eukaryota</taxon>
        <taxon>Fungi</taxon>
        <taxon>Dikarya</taxon>
        <taxon>Ascomycota</taxon>
        <taxon>Pezizomycotina</taxon>
        <taxon>Pezizomycetes</taxon>
        <taxon>Pezizales</taxon>
        <taxon>Ascodesmidaceae</taxon>
        <taxon>Ascodesmis</taxon>
    </lineage>
</organism>
<dbReference type="PANTHER" id="PTHR15459:SF3">
    <property type="entry name" value="POLYAMINE-MODULATED FACTOR 1"/>
    <property type="match status" value="1"/>
</dbReference>
<evidence type="ECO:0000256" key="1">
    <source>
        <dbReference type="ARBA" id="ARBA00004123"/>
    </source>
</evidence>
<keyword evidence="6" id="KW-0995">Kinetochore</keyword>
<name>A0A4V3SJJ3_9PEZI</name>
<keyword evidence="4" id="KW-0132">Cell division</keyword>
<feature type="region of interest" description="Disordered" evidence="11">
    <location>
        <begin position="1"/>
        <end position="26"/>
    </location>
</feature>
<evidence type="ECO:0000256" key="7">
    <source>
        <dbReference type="ARBA" id="ARBA00023242"/>
    </source>
</evidence>
<dbReference type="OrthoDB" id="18453at2759"/>
<keyword evidence="7" id="KW-0539">Nucleus</keyword>
<dbReference type="EMBL" id="ML220113">
    <property type="protein sequence ID" value="TGZ84245.1"/>
    <property type="molecule type" value="Genomic_DNA"/>
</dbReference>
<evidence type="ECO:0000256" key="8">
    <source>
        <dbReference type="ARBA" id="ARBA00023306"/>
    </source>
</evidence>
<dbReference type="Pfam" id="PF03980">
    <property type="entry name" value="Nnf1"/>
    <property type="match status" value="1"/>
</dbReference>
<dbReference type="AlphaFoldDB" id="A0A4V3SJJ3"/>
<dbReference type="InParanoid" id="A0A4V3SJJ3"/>
<protein>
    <submittedName>
        <fullName evidence="12">Nnf1-domain-containing protein</fullName>
    </submittedName>
</protein>
<comment type="subcellular location">
    <subcellularLocation>
        <location evidence="2">Chromosome</location>
        <location evidence="2">Centromere</location>
        <location evidence="2">Kinetochore</location>
    </subcellularLocation>
    <subcellularLocation>
        <location evidence="1">Nucleus</location>
    </subcellularLocation>
</comment>
<dbReference type="PANTHER" id="PTHR15459">
    <property type="entry name" value="POLYAMINE-MODULATED FACTOR 1"/>
    <property type="match status" value="1"/>
</dbReference>
<evidence type="ECO:0000256" key="11">
    <source>
        <dbReference type="SAM" id="MobiDB-lite"/>
    </source>
</evidence>
<dbReference type="GO" id="GO:0005634">
    <property type="term" value="C:nucleus"/>
    <property type="evidence" value="ECO:0007669"/>
    <property type="project" value="UniProtKB-SubCell"/>
</dbReference>
<dbReference type="InterPro" id="IPR007128">
    <property type="entry name" value="PMF1/Nnf1"/>
</dbReference>
<evidence type="ECO:0000313" key="12">
    <source>
        <dbReference type="EMBL" id="TGZ84245.1"/>
    </source>
</evidence>
<keyword evidence="13" id="KW-1185">Reference proteome</keyword>
<feature type="compositionally biased region" description="Pro residues" evidence="11">
    <location>
        <begin position="1"/>
        <end position="15"/>
    </location>
</feature>
<evidence type="ECO:0000313" key="13">
    <source>
        <dbReference type="Proteomes" id="UP000298138"/>
    </source>
</evidence>
<gene>
    <name evidence="12" type="ORF">EX30DRAFT_338789</name>
</gene>
<dbReference type="GO" id="GO:0000444">
    <property type="term" value="C:MIS12/MIND type complex"/>
    <property type="evidence" value="ECO:0007669"/>
    <property type="project" value="InterPro"/>
</dbReference>
<dbReference type="GO" id="GO:0051301">
    <property type="term" value="P:cell division"/>
    <property type="evidence" value="ECO:0007669"/>
    <property type="project" value="UniProtKB-KW"/>
</dbReference>
<accession>A0A4V3SJJ3</accession>
<evidence type="ECO:0000256" key="9">
    <source>
        <dbReference type="ARBA" id="ARBA00023328"/>
    </source>
</evidence>
<dbReference type="FunCoup" id="A0A4V3SJJ3">
    <property type="interactions" value="26"/>
</dbReference>
<evidence type="ECO:0000256" key="4">
    <source>
        <dbReference type="ARBA" id="ARBA00022618"/>
    </source>
</evidence>
<reference evidence="12 13" key="1">
    <citation type="submission" date="2019-04" db="EMBL/GenBank/DDBJ databases">
        <title>Comparative genomics and transcriptomics to analyze fruiting body development in filamentous ascomycetes.</title>
        <authorList>
            <consortium name="DOE Joint Genome Institute"/>
            <person name="Lutkenhaus R."/>
            <person name="Traeger S."/>
            <person name="Breuer J."/>
            <person name="Kuo A."/>
            <person name="Lipzen A."/>
            <person name="Pangilinan J."/>
            <person name="Dilworth D."/>
            <person name="Sandor L."/>
            <person name="Poggeler S."/>
            <person name="Barry K."/>
            <person name="Grigoriev I.V."/>
            <person name="Nowrousian M."/>
        </authorList>
    </citation>
    <scope>NUCLEOTIDE SEQUENCE [LARGE SCALE GENOMIC DNA]</scope>
    <source>
        <strain evidence="12 13">CBS 389.68</strain>
    </source>
</reference>
<proteinExistence type="predicted"/>
<evidence type="ECO:0000256" key="5">
    <source>
        <dbReference type="ARBA" id="ARBA00022776"/>
    </source>
</evidence>
<evidence type="ECO:0000256" key="3">
    <source>
        <dbReference type="ARBA" id="ARBA00022454"/>
    </source>
</evidence>